<protein>
    <recommendedName>
        <fullName evidence="3">DUF1439 domain-containing protein</fullName>
    </recommendedName>
</protein>
<comment type="caution">
    <text evidence="1">The sequence shown here is derived from an EMBL/GenBank/DDBJ whole genome shotgun (WGS) entry which is preliminary data.</text>
</comment>
<dbReference type="PROSITE" id="PS51257">
    <property type="entry name" value="PROKAR_LIPOPROTEIN"/>
    <property type="match status" value="1"/>
</dbReference>
<evidence type="ECO:0000313" key="1">
    <source>
        <dbReference type="EMBL" id="KAA0020522.1"/>
    </source>
</evidence>
<sequence length="205" mass="20930">MAFRFRFLAVPLLAASLGGCLALPQVGFMLGRIALSSMGVENVRIGNYHFSPGLEGIDELSLLSSGLALAGLPVNVDLPLAMALPAGTPSVTLQGFGWQLQVPGAEPTAGEVTDPIALQGGATTTVTLPVALEPNGIDALSSKAERVSSLLSLARRLSREGELPAGSRLTLMPMLPAALDGIVTAPTLALDIGEPVDSVQPAPSS</sequence>
<dbReference type="EMBL" id="VTPX01000001">
    <property type="protein sequence ID" value="KAA0020522.1"/>
    <property type="molecule type" value="Genomic_DNA"/>
</dbReference>
<keyword evidence="2" id="KW-1185">Reference proteome</keyword>
<evidence type="ECO:0000313" key="2">
    <source>
        <dbReference type="Proteomes" id="UP000466024"/>
    </source>
</evidence>
<dbReference type="AlphaFoldDB" id="A0A640WJ05"/>
<gene>
    <name evidence="1" type="ORF">F0A16_01610</name>
</gene>
<reference evidence="1 2" key="1">
    <citation type="submission" date="2019-08" db="EMBL/GenBank/DDBJ databases">
        <title>Bioinformatics analysis of the strain L3 and L5.</title>
        <authorList>
            <person name="Li X."/>
        </authorList>
    </citation>
    <scope>NUCLEOTIDE SEQUENCE [LARGE SCALE GENOMIC DNA]</scope>
    <source>
        <strain evidence="1 2">L3</strain>
    </source>
</reference>
<evidence type="ECO:0008006" key="3">
    <source>
        <dbReference type="Google" id="ProtNLM"/>
    </source>
</evidence>
<proteinExistence type="predicted"/>
<organism evidence="1 2">
    <name type="scientific">Salinicola corii</name>
    <dbReference type="NCBI Taxonomy" id="2606937"/>
    <lineage>
        <taxon>Bacteria</taxon>
        <taxon>Pseudomonadati</taxon>
        <taxon>Pseudomonadota</taxon>
        <taxon>Gammaproteobacteria</taxon>
        <taxon>Oceanospirillales</taxon>
        <taxon>Halomonadaceae</taxon>
        <taxon>Salinicola</taxon>
    </lineage>
</organism>
<name>A0A640WJ05_9GAMM</name>
<dbReference type="Proteomes" id="UP000466024">
    <property type="component" value="Unassembled WGS sequence"/>
</dbReference>
<accession>A0A640WJ05</accession>
<dbReference type="RefSeq" id="WP_149433642.1">
    <property type="nucleotide sequence ID" value="NZ_VTPX01000001.1"/>
</dbReference>